<reference evidence="2" key="1">
    <citation type="journal article" date="2019" name="Int. J. Syst. Evol. Microbiol.">
        <title>The Global Catalogue of Microorganisms (GCM) 10K type strain sequencing project: providing services to taxonomists for standard genome sequencing and annotation.</title>
        <authorList>
            <consortium name="The Broad Institute Genomics Platform"/>
            <consortium name="The Broad Institute Genome Sequencing Center for Infectious Disease"/>
            <person name="Wu L."/>
            <person name="Ma J."/>
        </authorList>
    </citation>
    <scope>NUCLEOTIDE SEQUENCE [LARGE SCALE GENOMIC DNA]</scope>
    <source>
        <strain evidence="2">CCUG 59129</strain>
    </source>
</reference>
<dbReference type="InterPro" id="IPR001451">
    <property type="entry name" value="Hexapep"/>
</dbReference>
<sequence length="241" mass="25867">MEKRGLGVVIGEGVSLGSNVVIGHHVVIHDGTIIGDDVYIHDHAVIGKLPMKAKRSMTTSIDPDLPPSVIGEGCIIGTASIIYRGAELMRDVFVADLATIRENVAIGEETIIGRGVSVENNCSIGERCKLETGSYLCAYSTLEHDVFIAPYVVTTNDNSLARGKDRFRSLKGAWVKRGGRVGAGAVILPGKVIHEEGAAAAGSVVTRDIERKTFVAGVPARFLREVPQEQWLVRPAVEEQE</sequence>
<protein>
    <submittedName>
        <fullName evidence="1">N-acetyltransferase</fullName>
    </submittedName>
</protein>
<accession>A0ABW3HLE1</accession>
<dbReference type="EMBL" id="JBHTJZ010000005">
    <property type="protein sequence ID" value="MFD0958304.1"/>
    <property type="molecule type" value="Genomic_DNA"/>
</dbReference>
<keyword evidence="2" id="KW-1185">Reference proteome</keyword>
<dbReference type="Gene3D" id="2.160.10.10">
    <property type="entry name" value="Hexapeptide repeat proteins"/>
    <property type="match status" value="1"/>
</dbReference>
<gene>
    <name evidence="1" type="ORF">ACFQ2I_02790</name>
</gene>
<dbReference type="Proteomes" id="UP001596989">
    <property type="component" value="Unassembled WGS sequence"/>
</dbReference>
<dbReference type="InterPro" id="IPR050179">
    <property type="entry name" value="Trans_hexapeptide_repeat"/>
</dbReference>
<dbReference type="CDD" id="cd03358">
    <property type="entry name" value="LbH_WxcM_N_like"/>
    <property type="match status" value="1"/>
</dbReference>
<dbReference type="SUPFAM" id="SSF51161">
    <property type="entry name" value="Trimeric LpxA-like enzymes"/>
    <property type="match status" value="1"/>
</dbReference>
<evidence type="ECO:0000313" key="2">
    <source>
        <dbReference type="Proteomes" id="UP001596989"/>
    </source>
</evidence>
<dbReference type="Pfam" id="PF00132">
    <property type="entry name" value="Hexapep"/>
    <property type="match status" value="1"/>
</dbReference>
<organism evidence="1 2">
    <name type="scientific">Paenibacillus chungangensis</name>
    <dbReference type="NCBI Taxonomy" id="696535"/>
    <lineage>
        <taxon>Bacteria</taxon>
        <taxon>Bacillati</taxon>
        <taxon>Bacillota</taxon>
        <taxon>Bacilli</taxon>
        <taxon>Bacillales</taxon>
        <taxon>Paenibacillaceae</taxon>
        <taxon>Paenibacillus</taxon>
    </lineage>
</organism>
<dbReference type="PANTHER" id="PTHR43300:SF4">
    <property type="entry name" value="ACYL-[ACYL-CARRIER-PROTEIN]--UDP-N-ACETYLGLUCOSAMINE O-ACYLTRANSFERASE"/>
    <property type="match status" value="1"/>
</dbReference>
<comment type="caution">
    <text evidence="1">The sequence shown here is derived from an EMBL/GenBank/DDBJ whole genome shotgun (WGS) entry which is preliminary data.</text>
</comment>
<evidence type="ECO:0000313" key="1">
    <source>
        <dbReference type="EMBL" id="MFD0958304.1"/>
    </source>
</evidence>
<dbReference type="RefSeq" id="WP_377562042.1">
    <property type="nucleotide sequence ID" value="NZ_JBHTJZ010000005.1"/>
</dbReference>
<proteinExistence type="predicted"/>
<name>A0ABW3HLE1_9BACL</name>
<dbReference type="InterPro" id="IPR011004">
    <property type="entry name" value="Trimer_LpxA-like_sf"/>
</dbReference>
<dbReference type="PANTHER" id="PTHR43300">
    <property type="entry name" value="ACETYLTRANSFERASE"/>
    <property type="match status" value="1"/>
</dbReference>